<reference evidence="1" key="1">
    <citation type="submission" date="2019-08" db="EMBL/GenBank/DDBJ databases">
        <authorList>
            <person name="Kucharzyk K."/>
            <person name="Murdoch R.W."/>
            <person name="Higgins S."/>
            <person name="Loffler F."/>
        </authorList>
    </citation>
    <scope>NUCLEOTIDE SEQUENCE</scope>
</reference>
<dbReference type="AlphaFoldDB" id="A0A645IT83"/>
<organism evidence="1">
    <name type="scientific">bioreactor metagenome</name>
    <dbReference type="NCBI Taxonomy" id="1076179"/>
    <lineage>
        <taxon>unclassified sequences</taxon>
        <taxon>metagenomes</taxon>
        <taxon>ecological metagenomes</taxon>
    </lineage>
</organism>
<sequence length="37" mass="4197">MTKDLTGLWEGGVSPQTVNSRAFLCAIRDEFEKLRNL</sequence>
<protein>
    <submittedName>
        <fullName evidence="1">Uncharacterized protein</fullName>
    </submittedName>
</protein>
<proteinExistence type="predicted"/>
<name>A0A645IT83_9ZZZZ</name>
<accession>A0A645IT83</accession>
<dbReference type="EMBL" id="VSSQ01123062">
    <property type="protein sequence ID" value="MPN54635.1"/>
    <property type="molecule type" value="Genomic_DNA"/>
</dbReference>
<gene>
    <name evidence="1" type="ORF">SDC9_202307</name>
</gene>
<evidence type="ECO:0000313" key="1">
    <source>
        <dbReference type="EMBL" id="MPN54635.1"/>
    </source>
</evidence>
<comment type="caution">
    <text evidence="1">The sequence shown here is derived from an EMBL/GenBank/DDBJ whole genome shotgun (WGS) entry which is preliminary data.</text>
</comment>